<dbReference type="CDD" id="cd16442">
    <property type="entry name" value="BPL"/>
    <property type="match status" value="1"/>
</dbReference>
<evidence type="ECO:0000256" key="2">
    <source>
        <dbReference type="ARBA" id="ARBA00022598"/>
    </source>
</evidence>
<protein>
    <recommendedName>
        <fullName evidence="4">BPL/LPL catalytic domain-containing protein</fullName>
    </recommendedName>
</protein>
<dbReference type="Pfam" id="PF03099">
    <property type="entry name" value="BPL_LplA_LipB"/>
    <property type="match status" value="1"/>
</dbReference>
<feature type="region of interest" description="Disordered" evidence="3">
    <location>
        <begin position="241"/>
        <end position="357"/>
    </location>
</feature>
<dbReference type="InterPro" id="IPR004143">
    <property type="entry name" value="BPL_LPL_catalytic"/>
</dbReference>
<feature type="compositionally biased region" description="Basic and acidic residues" evidence="3">
    <location>
        <begin position="249"/>
        <end position="259"/>
    </location>
</feature>
<gene>
    <name evidence="5" type="ORF">RI129_012234</name>
</gene>
<dbReference type="PANTHER" id="PTHR12835">
    <property type="entry name" value="BIOTIN PROTEIN LIGASE"/>
    <property type="match status" value="1"/>
</dbReference>
<feature type="compositionally biased region" description="Polar residues" evidence="3">
    <location>
        <begin position="336"/>
        <end position="357"/>
    </location>
</feature>
<dbReference type="GO" id="GO:0004077">
    <property type="term" value="F:biotin--[biotin carboxyl-carrier protein] ligase activity"/>
    <property type="evidence" value="ECO:0007669"/>
    <property type="project" value="InterPro"/>
</dbReference>
<dbReference type="AlphaFoldDB" id="A0AAN7V6X3"/>
<evidence type="ECO:0000313" key="6">
    <source>
        <dbReference type="Proteomes" id="UP001329430"/>
    </source>
</evidence>
<evidence type="ECO:0000313" key="5">
    <source>
        <dbReference type="EMBL" id="KAK5637939.1"/>
    </source>
</evidence>
<dbReference type="PROSITE" id="PS51733">
    <property type="entry name" value="BPL_LPL_CATALYTIC"/>
    <property type="match status" value="1"/>
</dbReference>
<feature type="compositionally biased region" description="Basic and acidic residues" evidence="3">
    <location>
        <begin position="266"/>
        <end position="306"/>
    </location>
</feature>
<keyword evidence="2" id="KW-0436">Ligase</keyword>
<sequence length="942" mass="106240">MIFTLYYMYSTIIQWWKLGCLRNKLSGTLNSHNALMVCTGNTISNSKHKRCLENLLFHNEDRVGCTIVPKQQIDLNQWILFPKDFNYFPIFISDAKVVLKSPKIYLLLQAKLDDYKCHESEIIQVENFGELIAWRAQDNFEMILKTDMNNLTKFVHCFFDHSIDINHELNLLHIETVDIEGNPSRIKYSQRYPLEYRVKYSLAPVHWRKFVNDLKLLYLKLHDNLSNKLDHPTITIESMPKTVPVSEVKPIKKSSESSSKHHRTLRKESKNKLDVNTIDSRRPKSNERKAKLEKTKHKSVSDKKNEEETESVIKRAKPPKLAKCANSGERHKSGAKVTSSKSPVAESHMSSETNGVTINSKPPNVLVYADSVVARDNVKNVLHTILNNHKYVVYDFPLTGNCHLWLHSTSLIVVCGNVTPDVTTHLLEYLVNGGKLLCLCSDLLYSVLHIFSTAEVREHELVRFSYENWKRVKMMHHVFCYQASPAKRQFSKDSDQSNSSRGSSPVAPRMPSAVEIQHGGNKYTVQVQVLGAEETWHTPSLLLAAVKSTKGVAIFSQVHLEIDPTQYQDDESKFSALNDSNTARLEILEHILSKHLSLDCSLVPSVSYVPGFFLGTHNLKQEMLTQCDSIKDNQLVNKKITVKFFGKEMEPEPPSATLLPVLIHACPSQFSTVKYFEALNTTSIGRLVIYVDVLTSSQFLISSTLKHGFTVIVKQQTQGVGRSGNNWLSPVGCAMFSLQLHVPMHSTLGRSLPLVQHLVMVAIISAIKRKAGYEDIDLGLKWPNDLYANRNVKIGGLVVSSSIFSDTAIVNIGCGINLDNLEPTTCINELVRVRNVDKKTNLQPILYEEFFAIVLNEVESIYNLVQGGDLDLLFELYYKYWLHSGSEVTVTGNDGNASTALITGIDEFGFLKVRLKDGSVSSVQPDGNSFDMLKGLIVPKSF</sequence>
<dbReference type="InterPro" id="IPR003142">
    <property type="entry name" value="BPL_C"/>
</dbReference>
<comment type="similarity">
    <text evidence="1">Belongs to the biotin--protein ligase family.</text>
</comment>
<proteinExistence type="inferred from homology"/>
<dbReference type="SUPFAM" id="SSF55681">
    <property type="entry name" value="Class II aaRS and biotin synthetases"/>
    <property type="match status" value="1"/>
</dbReference>
<dbReference type="Pfam" id="PF02237">
    <property type="entry name" value="BPL_C"/>
    <property type="match status" value="1"/>
</dbReference>
<feature type="region of interest" description="Disordered" evidence="3">
    <location>
        <begin position="489"/>
        <end position="509"/>
    </location>
</feature>
<dbReference type="GO" id="GO:0005737">
    <property type="term" value="C:cytoplasm"/>
    <property type="evidence" value="ECO:0007669"/>
    <property type="project" value="TreeGrafter"/>
</dbReference>
<evidence type="ECO:0000256" key="1">
    <source>
        <dbReference type="ARBA" id="ARBA00009934"/>
    </source>
</evidence>
<dbReference type="PANTHER" id="PTHR12835:SF5">
    <property type="entry name" value="BIOTIN--PROTEIN LIGASE"/>
    <property type="match status" value="1"/>
</dbReference>
<dbReference type="Proteomes" id="UP001329430">
    <property type="component" value="Chromosome 10"/>
</dbReference>
<organism evidence="5 6">
    <name type="scientific">Pyrocoelia pectoralis</name>
    <dbReference type="NCBI Taxonomy" id="417401"/>
    <lineage>
        <taxon>Eukaryota</taxon>
        <taxon>Metazoa</taxon>
        <taxon>Ecdysozoa</taxon>
        <taxon>Arthropoda</taxon>
        <taxon>Hexapoda</taxon>
        <taxon>Insecta</taxon>
        <taxon>Pterygota</taxon>
        <taxon>Neoptera</taxon>
        <taxon>Endopterygota</taxon>
        <taxon>Coleoptera</taxon>
        <taxon>Polyphaga</taxon>
        <taxon>Elateriformia</taxon>
        <taxon>Elateroidea</taxon>
        <taxon>Lampyridae</taxon>
        <taxon>Lampyrinae</taxon>
        <taxon>Pyrocoelia</taxon>
    </lineage>
</organism>
<name>A0AAN7V6X3_9COLE</name>
<comment type="caution">
    <text evidence="5">The sequence shown here is derived from an EMBL/GenBank/DDBJ whole genome shotgun (WGS) entry which is preliminary data.</text>
</comment>
<dbReference type="InterPro" id="IPR045864">
    <property type="entry name" value="aa-tRNA-synth_II/BPL/LPL"/>
</dbReference>
<dbReference type="NCBIfam" id="TIGR00121">
    <property type="entry name" value="birA_ligase"/>
    <property type="match status" value="1"/>
</dbReference>
<evidence type="ECO:0000259" key="4">
    <source>
        <dbReference type="PROSITE" id="PS51733"/>
    </source>
</evidence>
<dbReference type="InterPro" id="IPR004408">
    <property type="entry name" value="Biotin_CoA_COase_ligase"/>
</dbReference>
<dbReference type="EMBL" id="JAVRBK010000010">
    <property type="protein sequence ID" value="KAK5637939.1"/>
    <property type="molecule type" value="Genomic_DNA"/>
</dbReference>
<reference evidence="5 6" key="1">
    <citation type="journal article" date="2024" name="Insects">
        <title>An Improved Chromosome-Level Genome Assembly of the Firefly Pyrocoelia pectoralis.</title>
        <authorList>
            <person name="Fu X."/>
            <person name="Meyer-Rochow V.B."/>
            <person name="Ballantyne L."/>
            <person name="Zhu X."/>
        </authorList>
    </citation>
    <scope>NUCLEOTIDE SEQUENCE [LARGE SCALE GENOMIC DNA]</scope>
    <source>
        <strain evidence="5">XCY_ONT2</strain>
    </source>
</reference>
<dbReference type="Gene3D" id="3.30.930.10">
    <property type="entry name" value="Bira Bifunctional Protein, Domain 2"/>
    <property type="match status" value="1"/>
</dbReference>
<evidence type="ECO:0000256" key="3">
    <source>
        <dbReference type="SAM" id="MobiDB-lite"/>
    </source>
</evidence>
<keyword evidence="6" id="KW-1185">Reference proteome</keyword>
<feature type="domain" description="BPL/LPL catalytic" evidence="4">
    <location>
        <begin position="667"/>
        <end position="866"/>
    </location>
</feature>
<accession>A0AAN7V6X3</accession>